<dbReference type="PANTHER" id="PTHR35550:SF2">
    <property type="entry name" value="OS05G0401200 PROTEIN"/>
    <property type="match status" value="1"/>
</dbReference>
<dbReference type="PANTHER" id="PTHR35550">
    <property type="match status" value="1"/>
</dbReference>
<dbReference type="Proteomes" id="UP000217895">
    <property type="component" value="Chromosome"/>
</dbReference>
<dbReference type="AlphaFoldDB" id="A0A1Z4JNK3"/>
<evidence type="ECO:0000313" key="2">
    <source>
        <dbReference type="EMBL" id="BAY58217.1"/>
    </source>
</evidence>
<accession>A0A1Z4JNK3</accession>
<reference evidence="2 3" key="1">
    <citation type="submission" date="2017-06" db="EMBL/GenBank/DDBJ databases">
        <title>Genome sequencing of cyanobaciteial culture collection at National Institute for Environmental Studies (NIES).</title>
        <authorList>
            <person name="Hirose Y."/>
            <person name="Shimura Y."/>
            <person name="Fujisawa T."/>
            <person name="Nakamura Y."/>
            <person name="Kawachi M."/>
        </authorList>
    </citation>
    <scope>NUCLEOTIDE SEQUENCE [LARGE SCALE GENOMIC DNA]</scope>
    <source>
        <strain evidence="2 3">NIES-2135</strain>
    </source>
</reference>
<dbReference type="InterPro" id="IPR021467">
    <property type="entry name" value="DUF3119"/>
</dbReference>
<keyword evidence="1" id="KW-1133">Transmembrane helix</keyword>
<dbReference type="Pfam" id="PF11317">
    <property type="entry name" value="DUF3119"/>
    <property type="match status" value="1"/>
</dbReference>
<feature type="transmembrane region" description="Helical" evidence="1">
    <location>
        <begin position="20"/>
        <end position="53"/>
    </location>
</feature>
<keyword evidence="1" id="KW-0812">Transmembrane</keyword>
<gene>
    <name evidence="2" type="ORF">NIES2135_50900</name>
</gene>
<proteinExistence type="predicted"/>
<name>A0A1Z4JNK3_LEPBY</name>
<sequence>MTNPAAIDTADQTVELAPSYVIPIVLIGAAIPLVLIQIWVSAGIALFGVFLLIQTVLLRLKFTPTDLDVYRGETLIRRFPYREWQNWEIFWSPVPILFYFREVKSIHFLPIIFDPKMLRICLEQHFPKA</sequence>
<keyword evidence="3" id="KW-1185">Reference proteome</keyword>
<dbReference type="EMBL" id="AP018203">
    <property type="protein sequence ID" value="BAY58217.1"/>
    <property type="molecule type" value="Genomic_DNA"/>
</dbReference>
<evidence type="ECO:0000256" key="1">
    <source>
        <dbReference type="SAM" id="Phobius"/>
    </source>
</evidence>
<protein>
    <recommendedName>
        <fullName evidence="4">Glycerol dehydrogenase</fullName>
    </recommendedName>
</protein>
<evidence type="ECO:0000313" key="3">
    <source>
        <dbReference type="Proteomes" id="UP000217895"/>
    </source>
</evidence>
<organism evidence="2 3">
    <name type="scientific">Leptolyngbya boryana NIES-2135</name>
    <dbReference type="NCBI Taxonomy" id="1973484"/>
    <lineage>
        <taxon>Bacteria</taxon>
        <taxon>Bacillati</taxon>
        <taxon>Cyanobacteriota</taxon>
        <taxon>Cyanophyceae</taxon>
        <taxon>Leptolyngbyales</taxon>
        <taxon>Leptolyngbyaceae</taxon>
        <taxon>Leptolyngbya group</taxon>
        <taxon>Leptolyngbya</taxon>
    </lineage>
</organism>
<keyword evidence="1" id="KW-0472">Membrane</keyword>
<evidence type="ECO:0008006" key="4">
    <source>
        <dbReference type="Google" id="ProtNLM"/>
    </source>
</evidence>